<protein>
    <submittedName>
        <fullName evidence="6">DUF862 domain-containing protein</fullName>
    </submittedName>
    <submittedName>
        <fullName evidence="7">PPPDE domain-containing protein</fullName>
    </submittedName>
</protein>
<name>A0A0K0DYD1_STRER</name>
<evidence type="ECO:0000256" key="3">
    <source>
        <dbReference type="ARBA" id="ARBA00022801"/>
    </source>
</evidence>
<dbReference type="InterPro" id="IPR042266">
    <property type="entry name" value="PPPDE_sf"/>
</dbReference>
<dbReference type="PANTHER" id="PTHR12378">
    <property type="entry name" value="DESUMOYLATING ISOPEPTIDASE"/>
    <property type="match status" value="1"/>
</dbReference>
<dbReference type="Pfam" id="PF05903">
    <property type="entry name" value="Peptidase_C97"/>
    <property type="match status" value="1"/>
</dbReference>
<sequence length="232" mass="27336">MIGEQVILNVYRLDLQGIWKRAGIYHTGVEVYGKEFMFGGHPENKTGITSVKPKQAYEYNNKFIFKKCINMGTTKYDKITIYRIIEQLGKQFSGMNYHLLKKNCNNFSDEFCKKIVGKGIPKKYNRIARFFNSIPLFYNFFSEERFTFRDMDISIENNNTFSVQINANVTCFAIKNQLICDQDCMEKLVHKKNDKLEVPLKCKKSKFQKNKRKLLLKLQSNVLRSKIFKKKL</sequence>
<evidence type="ECO:0000313" key="6">
    <source>
        <dbReference type="WBParaSite" id="SSTP_0000224500.1"/>
    </source>
</evidence>
<evidence type="ECO:0000259" key="4">
    <source>
        <dbReference type="PROSITE" id="PS51858"/>
    </source>
</evidence>
<organism evidence="6">
    <name type="scientific">Strongyloides stercoralis</name>
    <name type="common">Threadworm</name>
    <dbReference type="NCBI Taxonomy" id="6248"/>
    <lineage>
        <taxon>Eukaryota</taxon>
        <taxon>Metazoa</taxon>
        <taxon>Ecdysozoa</taxon>
        <taxon>Nematoda</taxon>
        <taxon>Chromadorea</taxon>
        <taxon>Rhabditida</taxon>
        <taxon>Tylenchina</taxon>
        <taxon>Panagrolaimomorpha</taxon>
        <taxon>Strongyloidoidea</taxon>
        <taxon>Strongyloididae</taxon>
        <taxon>Strongyloides</taxon>
    </lineage>
</organism>
<evidence type="ECO:0000313" key="5">
    <source>
        <dbReference type="Proteomes" id="UP000035681"/>
    </source>
</evidence>
<proteinExistence type="inferred from homology"/>
<dbReference type="GO" id="GO:0101005">
    <property type="term" value="F:deubiquitinase activity"/>
    <property type="evidence" value="ECO:0007669"/>
    <property type="project" value="TreeGrafter"/>
</dbReference>
<dbReference type="PANTHER" id="PTHR12378:SF80">
    <property type="entry name" value="IP06716P-RELATED"/>
    <property type="match status" value="1"/>
</dbReference>
<reference evidence="6" key="1">
    <citation type="submission" date="2015-08" db="UniProtKB">
        <authorList>
            <consortium name="WormBaseParasite"/>
        </authorList>
    </citation>
    <scope>IDENTIFICATION</scope>
</reference>
<keyword evidence="5" id="KW-1185">Reference proteome</keyword>
<dbReference type="SMART" id="SM01179">
    <property type="entry name" value="DUF862"/>
    <property type="match status" value="1"/>
</dbReference>
<dbReference type="GO" id="GO:0016579">
    <property type="term" value="P:protein deubiquitination"/>
    <property type="evidence" value="ECO:0007669"/>
    <property type="project" value="TreeGrafter"/>
</dbReference>
<evidence type="ECO:0000313" key="7">
    <source>
        <dbReference type="WBParaSite" id="TCONS_00006501.p1"/>
    </source>
</evidence>
<dbReference type="Proteomes" id="UP000035681">
    <property type="component" value="Unplaced"/>
</dbReference>
<evidence type="ECO:0000256" key="1">
    <source>
        <dbReference type="ARBA" id="ARBA00008140"/>
    </source>
</evidence>
<dbReference type="Gene3D" id="3.90.1720.30">
    <property type="entry name" value="PPPDE domains"/>
    <property type="match status" value="1"/>
</dbReference>
<keyword evidence="3" id="KW-0378">Hydrolase</keyword>
<dbReference type="GO" id="GO:0006508">
    <property type="term" value="P:proteolysis"/>
    <property type="evidence" value="ECO:0007669"/>
    <property type="project" value="UniProtKB-KW"/>
</dbReference>
<evidence type="ECO:0000256" key="2">
    <source>
        <dbReference type="ARBA" id="ARBA00022670"/>
    </source>
</evidence>
<keyword evidence="2" id="KW-0645">Protease</keyword>
<dbReference type="AlphaFoldDB" id="A0A0K0DYD1"/>
<comment type="similarity">
    <text evidence="1">Belongs to the DeSI family.</text>
</comment>
<accession>A0A0K0DYD1</accession>
<dbReference type="WBParaSite" id="SSTP_0000224500.1">
    <property type="protein sequence ID" value="SSTP_0000224500.1"/>
    <property type="gene ID" value="SSTP_0000224500"/>
</dbReference>
<dbReference type="STRING" id="6248.A0A0K0DYD1"/>
<feature type="domain" description="PPPDE" evidence="4">
    <location>
        <begin position="4"/>
        <end position="133"/>
    </location>
</feature>
<dbReference type="PROSITE" id="PS51858">
    <property type="entry name" value="PPPDE"/>
    <property type="match status" value="1"/>
</dbReference>
<dbReference type="WBParaSite" id="TCONS_00006501.p1">
    <property type="protein sequence ID" value="TCONS_00006501.p1"/>
    <property type="gene ID" value="XLOC_004644"/>
</dbReference>
<dbReference type="InterPro" id="IPR008580">
    <property type="entry name" value="PPPDE_dom"/>
</dbReference>